<feature type="region of interest" description="Disordered" evidence="1">
    <location>
        <begin position="1"/>
        <end position="45"/>
    </location>
</feature>
<evidence type="ECO:0000313" key="3">
    <source>
        <dbReference type="Proteomes" id="UP000287651"/>
    </source>
</evidence>
<proteinExistence type="predicted"/>
<feature type="non-terminal residue" evidence="2">
    <location>
        <position position="1"/>
    </location>
</feature>
<gene>
    <name evidence="2" type="ORF">B296_00033428</name>
</gene>
<accession>A0A426ZA64</accession>
<dbReference type="AlphaFoldDB" id="A0A426ZA64"/>
<comment type="caution">
    <text evidence="2">The sequence shown here is derived from an EMBL/GenBank/DDBJ whole genome shotgun (WGS) entry which is preliminary data.</text>
</comment>
<dbReference type="Proteomes" id="UP000287651">
    <property type="component" value="Unassembled WGS sequence"/>
</dbReference>
<protein>
    <submittedName>
        <fullName evidence="2">Uncharacterized protein</fullName>
    </submittedName>
</protein>
<organism evidence="2 3">
    <name type="scientific">Ensete ventricosum</name>
    <name type="common">Abyssinian banana</name>
    <name type="synonym">Musa ensete</name>
    <dbReference type="NCBI Taxonomy" id="4639"/>
    <lineage>
        <taxon>Eukaryota</taxon>
        <taxon>Viridiplantae</taxon>
        <taxon>Streptophyta</taxon>
        <taxon>Embryophyta</taxon>
        <taxon>Tracheophyta</taxon>
        <taxon>Spermatophyta</taxon>
        <taxon>Magnoliopsida</taxon>
        <taxon>Liliopsida</taxon>
        <taxon>Zingiberales</taxon>
        <taxon>Musaceae</taxon>
        <taxon>Ensete</taxon>
    </lineage>
</organism>
<dbReference type="EMBL" id="AMZH03007619">
    <property type="protein sequence ID" value="RRT60864.1"/>
    <property type="molecule type" value="Genomic_DNA"/>
</dbReference>
<sequence>PVPNGKGRTAGGPRVVHDAGTAGVAGDDRTDGPENECDSSAGVVGPLWRKSRPRRRCFVLRRVQPSASPNQVDGWRPLLPVVEPLANVV</sequence>
<name>A0A426ZA64_ENSVE</name>
<reference evidence="2 3" key="1">
    <citation type="journal article" date="2014" name="Agronomy (Basel)">
        <title>A Draft Genome Sequence for Ensete ventricosum, the Drought-Tolerant Tree Against Hunger.</title>
        <authorList>
            <person name="Harrison J."/>
            <person name="Moore K.A."/>
            <person name="Paszkiewicz K."/>
            <person name="Jones T."/>
            <person name="Grant M."/>
            <person name="Ambacheew D."/>
            <person name="Muzemil S."/>
            <person name="Studholme D.J."/>
        </authorList>
    </citation>
    <scope>NUCLEOTIDE SEQUENCE [LARGE SCALE GENOMIC DNA]</scope>
</reference>
<evidence type="ECO:0000313" key="2">
    <source>
        <dbReference type="EMBL" id="RRT60864.1"/>
    </source>
</evidence>
<evidence type="ECO:0000256" key="1">
    <source>
        <dbReference type="SAM" id="MobiDB-lite"/>
    </source>
</evidence>